<dbReference type="EMBL" id="JYDL01000005">
    <property type="protein sequence ID" value="KRX27062.1"/>
    <property type="molecule type" value="Genomic_DNA"/>
</dbReference>
<reference evidence="1 2" key="1">
    <citation type="submission" date="2015-01" db="EMBL/GenBank/DDBJ databases">
        <title>Evolution of Trichinella species and genotypes.</title>
        <authorList>
            <person name="Korhonen P.K."/>
            <person name="Edoardo P."/>
            <person name="Giuseppe L.R."/>
            <person name="Gasser R.B."/>
        </authorList>
    </citation>
    <scope>NUCLEOTIDE SEQUENCE [LARGE SCALE GENOMIC DNA]</scope>
    <source>
        <strain evidence="1">ISS37</strain>
    </source>
</reference>
<keyword evidence="2" id="KW-1185">Reference proteome</keyword>
<comment type="caution">
    <text evidence="1">The sequence shown here is derived from an EMBL/GenBank/DDBJ whole genome shotgun (WGS) entry which is preliminary data.</text>
</comment>
<organism evidence="1 2">
    <name type="scientific">Trichinella nelsoni</name>
    <dbReference type="NCBI Taxonomy" id="6336"/>
    <lineage>
        <taxon>Eukaryota</taxon>
        <taxon>Metazoa</taxon>
        <taxon>Ecdysozoa</taxon>
        <taxon>Nematoda</taxon>
        <taxon>Enoplea</taxon>
        <taxon>Dorylaimia</taxon>
        <taxon>Trichinellida</taxon>
        <taxon>Trichinellidae</taxon>
        <taxon>Trichinella</taxon>
    </lineage>
</organism>
<dbReference type="AlphaFoldDB" id="A0A0V0SK83"/>
<accession>A0A0V0SK83</accession>
<sequence>MRGQKLVCKIFGQFLVVPNFAVDEKDIRCLMKNRSTNLHSGRTVIDEGDERTINTKEKSTNQLTTQTACTTTMITVGRTGRRFPVAAEQRGSFRTN</sequence>
<name>A0A0V0SK83_9BILA</name>
<proteinExistence type="predicted"/>
<evidence type="ECO:0000313" key="2">
    <source>
        <dbReference type="Proteomes" id="UP000054630"/>
    </source>
</evidence>
<evidence type="ECO:0000313" key="1">
    <source>
        <dbReference type="EMBL" id="KRX27062.1"/>
    </source>
</evidence>
<dbReference type="Proteomes" id="UP000054630">
    <property type="component" value="Unassembled WGS sequence"/>
</dbReference>
<gene>
    <name evidence="1" type="ORF">T07_3271</name>
</gene>
<protein>
    <submittedName>
        <fullName evidence="1">Uncharacterized protein</fullName>
    </submittedName>
</protein>